<keyword evidence="1" id="KW-1133">Transmembrane helix</keyword>
<dbReference type="EMBL" id="CP071527">
    <property type="protein sequence ID" value="USQ14440.1"/>
    <property type="molecule type" value="Genomic_DNA"/>
</dbReference>
<protein>
    <submittedName>
        <fullName evidence="2">Uncharacterized protein</fullName>
    </submittedName>
</protein>
<organism evidence="2 3">
    <name type="scientific">Legionella lytica</name>
    <dbReference type="NCBI Taxonomy" id="96232"/>
    <lineage>
        <taxon>Bacteria</taxon>
        <taxon>Pseudomonadati</taxon>
        <taxon>Pseudomonadota</taxon>
        <taxon>Gammaproteobacteria</taxon>
        <taxon>Legionellales</taxon>
        <taxon>Legionellaceae</taxon>
        <taxon>Legionella</taxon>
    </lineage>
</organism>
<feature type="transmembrane region" description="Helical" evidence="1">
    <location>
        <begin position="43"/>
        <end position="59"/>
    </location>
</feature>
<keyword evidence="1" id="KW-0812">Transmembrane</keyword>
<feature type="transmembrane region" description="Helical" evidence="1">
    <location>
        <begin position="12"/>
        <end position="31"/>
    </location>
</feature>
<evidence type="ECO:0000256" key="1">
    <source>
        <dbReference type="SAM" id="Phobius"/>
    </source>
</evidence>
<keyword evidence="1" id="KW-0472">Membrane</keyword>
<evidence type="ECO:0000313" key="2">
    <source>
        <dbReference type="EMBL" id="USQ14440.1"/>
    </source>
</evidence>
<dbReference type="Proteomes" id="UP001057474">
    <property type="component" value="Chromosome"/>
</dbReference>
<name>A0ABY4YA16_9GAMM</name>
<proteinExistence type="predicted"/>
<keyword evidence="3" id="KW-1185">Reference proteome</keyword>
<sequence>MAQNKRYLGLHRINYTVVLVITVLVPCMWLGWKLSEEKWFDRITAQLAELLTLTFFTYFRKQLMNLLMPDQIDQ</sequence>
<dbReference type="RefSeq" id="WP_252581059.1">
    <property type="nucleotide sequence ID" value="NZ_CP071527.1"/>
</dbReference>
<evidence type="ECO:0000313" key="3">
    <source>
        <dbReference type="Proteomes" id="UP001057474"/>
    </source>
</evidence>
<gene>
    <name evidence="2" type="ORF">J2N86_03710</name>
</gene>
<accession>A0ABY4YA16</accession>
<reference evidence="2" key="1">
    <citation type="submission" date="2021-03" db="EMBL/GenBank/DDBJ databases">
        <title>Legionella lytica PCM 2298.</title>
        <authorList>
            <person name="Koper P."/>
        </authorList>
    </citation>
    <scope>NUCLEOTIDE SEQUENCE</scope>
    <source>
        <strain evidence="2">PCM 2298</strain>
    </source>
</reference>